<dbReference type="PANTHER" id="PTHR10277:SF9">
    <property type="entry name" value="2-ISOPROPYLMALATE SYNTHASE 1, CHLOROPLASTIC-RELATED"/>
    <property type="match status" value="1"/>
</dbReference>
<dbReference type="Gene3D" id="3.20.20.70">
    <property type="entry name" value="Aldolase class I"/>
    <property type="match status" value="1"/>
</dbReference>
<dbReference type="FunFam" id="3.20.20.70:FF:000010">
    <property type="entry name" value="2-isopropylmalate synthase"/>
    <property type="match status" value="1"/>
</dbReference>
<protein>
    <recommendedName>
        <fullName evidence="3">2-isopropylmalate synthase</fullName>
        <ecNumber evidence="3">2.3.3.13</ecNumber>
    </recommendedName>
</protein>
<accession>A0A7V8NRM3</accession>
<dbReference type="InterPro" id="IPR050073">
    <property type="entry name" value="2-IPM_HCS-like"/>
</dbReference>
<evidence type="ECO:0000256" key="2">
    <source>
        <dbReference type="ARBA" id="ARBA00009396"/>
    </source>
</evidence>
<evidence type="ECO:0000256" key="3">
    <source>
        <dbReference type="ARBA" id="ARBA00012973"/>
    </source>
</evidence>
<sequence length="323" mass="34815">MSKAQRVAVFDTTLRDGEQAAGTRLGSRDKLTLARQLARLKVDIIEAGYPASSPEDFEAVERIAREIEGPIICGLSRAVPEDIEACGKALAKAKKPRIHTGIGVSDIHILGKFRDEKYGKTLGEKKAKMVRMAVDAVKRARTHADDVEFYAEDSGRAEPSYLFEVLEAAIDAGARVVNIPDTTGYAVPEHYGALIGSIRERVPNISRATISVHCHNDLGMAVANSLAGIRNGARQVEGTINGIGERAGNAALEEIVMALRTRSDYFGLTTGVDTRELVRTSHLVSDLLGIAVPPNKAVIGANAFSHSSGIHVDGFLKDRETYE</sequence>
<evidence type="ECO:0000313" key="12">
    <source>
        <dbReference type="Proteomes" id="UP000567293"/>
    </source>
</evidence>
<dbReference type="Proteomes" id="UP000567293">
    <property type="component" value="Unassembled WGS sequence"/>
</dbReference>
<dbReference type="AlphaFoldDB" id="A0A7V8NRM3"/>
<dbReference type="PROSITE" id="PS00816">
    <property type="entry name" value="AIPM_HOMOCIT_SYNTH_2"/>
    <property type="match status" value="1"/>
</dbReference>
<dbReference type="EC" id="2.3.3.13" evidence="3"/>
<evidence type="ECO:0000256" key="8">
    <source>
        <dbReference type="ARBA" id="ARBA00023304"/>
    </source>
</evidence>
<comment type="similarity">
    <text evidence="2">Belongs to the alpha-IPM synthase/homocitrate synthase family. LeuA type 1 subfamily.</text>
</comment>
<dbReference type="SUPFAM" id="SSF51569">
    <property type="entry name" value="Aldolase"/>
    <property type="match status" value="1"/>
</dbReference>
<dbReference type="InterPro" id="IPR013785">
    <property type="entry name" value="Aldolase_TIM"/>
</dbReference>
<evidence type="ECO:0000259" key="10">
    <source>
        <dbReference type="PROSITE" id="PS50991"/>
    </source>
</evidence>
<proteinExistence type="inferred from homology"/>
<comment type="caution">
    <text evidence="11">The sequence shown here is derived from an EMBL/GenBank/DDBJ whole genome shotgun (WGS) entry which is preliminary data.</text>
</comment>
<dbReference type="CDD" id="cd07940">
    <property type="entry name" value="DRE_TIM_IPMS"/>
    <property type="match status" value="1"/>
</dbReference>
<keyword evidence="12" id="KW-1185">Reference proteome</keyword>
<evidence type="ECO:0000256" key="6">
    <source>
        <dbReference type="ARBA" id="ARBA00022679"/>
    </source>
</evidence>
<keyword evidence="7" id="KW-0464">Manganese</keyword>
<evidence type="ECO:0000256" key="9">
    <source>
        <dbReference type="RuleBase" id="RU003523"/>
    </source>
</evidence>
<evidence type="ECO:0000256" key="5">
    <source>
        <dbReference type="ARBA" id="ARBA00022605"/>
    </source>
</evidence>
<organism evidence="11 12">
    <name type="scientific">Candidatus Acidiferrum panamense</name>
    <dbReference type="NCBI Taxonomy" id="2741543"/>
    <lineage>
        <taxon>Bacteria</taxon>
        <taxon>Pseudomonadati</taxon>
        <taxon>Acidobacteriota</taxon>
        <taxon>Terriglobia</taxon>
        <taxon>Candidatus Acidiferrales</taxon>
        <taxon>Candidatus Acidiferrum</taxon>
    </lineage>
</organism>
<dbReference type="PROSITE" id="PS00815">
    <property type="entry name" value="AIPM_HOMOCIT_SYNTH_1"/>
    <property type="match status" value="1"/>
</dbReference>
<gene>
    <name evidence="11" type="ORF">HRJ53_14460</name>
</gene>
<name>A0A7V8NRM3_9BACT</name>
<dbReference type="EMBL" id="JACDQQ010001389">
    <property type="protein sequence ID" value="MBA0086186.1"/>
    <property type="molecule type" value="Genomic_DNA"/>
</dbReference>
<dbReference type="InterPro" id="IPR054691">
    <property type="entry name" value="LeuA/HCS_post-cat"/>
</dbReference>
<evidence type="ECO:0000256" key="4">
    <source>
        <dbReference type="ARBA" id="ARBA00022430"/>
    </source>
</evidence>
<dbReference type="InterPro" id="IPR002034">
    <property type="entry name" value="AIPM/Hcit_synth_CS"/>
</dbReference>
<feature type="domain" description="Pyruvate carboxyltransferase" evidence="10">
    <location>
        <begin position="7"/>
        <end position="278"/>
    </location>
</feature>
<reference evidence="11" key="1">
    <citation type="submission" date="2020-06" db="EMBL/GenBank/DDBJ databases">
        <title>Legume-microbial interactions unlock mineral nutrients during tropical forest succession.</title>
        <authorList>
            <person name="Epihov D.Z."/>
        </authorList>
    </citation>
    <scope>NUCLEOTIDE SEQUENCE [LARGE SCALE GENOMIC DNA]</scope>
    <source>
        <strain evidence="11">Pan2503</strain>
    </source>
</reference>
<keyword evidence="4" id="KW-0432">Leucine biosynthesis</keyword>
<dbReference type="Pfam" id="PF22617">
    <property type="entry name" value="HCS_D2"/>
    <property type="match status" value="1"/>
</dbReference>
<evidence type="ECO:0000313" key="11">
    <source>
        <dbReference type="EMBL" id="MBA0086186.1"/>
    </source>
</evidence>
<dbReference type="GO" id="GO:0009098">
    <property type="term" value="P:L-leucine biosynthetic process"/>
    <property type="evidence" value="ECO:0007669"/>
    <property type="project" value="UniProtKB-KW"/>
</dbReference>
<dbReference type="GO" id="GO:0003852">
    <property type="term" value="F:2-isopropylmalate synthase activity"/>
    <property type="evidence" value="ECO:0007669"/>
    <property type="project" value="UniProtKB-EC"/>
</dbReference>
<dbReference type="PROSITE" id="PS50991">
    <property type="entry name" value="PYR_CT"/>
    <property type="match status" value="1"/>
</dbReference>
<evidence type="ECO:0000256" key="1">
    <source>
        <dbReference type="ARBA" id="ARBA00004689"/>
    </source>
</evidence>
<dbReference type="InterPro" id="IPR000891">
    <property type="entry name" value="PYR_CT"/>
</dbReference>
<dbReference type="Pfam" id="PF00682">
    <property type="entry name" value="HMGL-like"/>
    <property type="match status" value="1"/>
</dbReference>
<comment type="pathway">
    <text evidence="1">Amino-acid biosynthesis; L-leucine biosynthesis; L-leucine from 3-methyl-2-oxobutanoate: step 1/4.</text>
</comment>
<keyword evidence="5" id="KW-0028">Amino-acid biosynthesis</keyword>
<dbReference type="PANTHER" id="PTHR10277">
    <property type="entry name" value="HOMOCITRATE SYNTHASE-RELATED"/>
    <property type="match status" value="1"/>
</dbReference>
<keyword evidence="8" id="KW-0100">Branched-chain amino acid biosynthesis</keyword>
<keyword evidence="6 9" id="KW-0808">Transferase</keyword>
<feature type="non-terminal residue" evidence="11">
    <location>
        <position position="323"/>
    </location>
</feature>
<evidence type="ECO:0000256" key="7">
    <source>
        <dbReference type="ARBA" id="ARBA00023211"/>
    </source>
</evidence>